<dbReference type="KEGG" id="shj:SHELI_v1c10970"/>
<feature type="region of interest" description="Disordered" evidence="1">
    <location>
        <begin position="485"/>
        <end position="523"/>
    </location>
</feature>
<dbReference type="RefSeq" id="WP_069117460.1">
    <property type="nucleotide sequence ID" value="NZ_CP017015.1"/>
</dbReference>
<organism evidence="3 4">
    <name type="scientific">Spiroplasma helicoides</name>
    <dbReference type="NCBI Taxonomy" id="216938"/>
    <lineage>
        <taxon>Bacteria</taxon>
        <taxon>Bacillati</taxon>
        <taxon>Mycoplasmatota</taxon>
        <taxon>Mollicutes</taxon>
        <taxon>Entomoplasmatales</taxon>
        <taxon>Spiroplasmataceae</taxon>
        <taxon>Spiroplasma</taxon>
    </lineage>
</organism>
<feature type="transmembrane region" description="Helical" evidence="2">
    <location>
        <begin position="83"/>
        <end position="102"/>
    </location>
</feature>
<accession>A0A1B3SM86</accession>
<dbReference type="Proteomes" id="UP000094378">
    <property type="component" value="Chromosome"/>
</dbReference>
<dbReference type="AlphaFoldDB" id="A0A1B3SM86"/>
<keyword evidence="2" id="KW-1133">Transmembrane helix</keyword>
<evidence type="ECO:0000313" key="3">
    <source>
        <dbReference type="EMBL" id="AOG61044.1"/>
    </source>
</evidence>
<sequence>MFLILIIFAWSIVIVSSTLLLAFGALVITHNMWSGVAIVKAIFKILSKQPFGVGFFTKGDTSLRIDEVDGQDQFTSMSSTGTIIAGAVMMAIALMLYIIAIIELVRAKKRQKISKPYIKSVLVLLPIFGLLYGQVITIILAAALIVAWLLLEGVLFDSEALNNYAEERNLIAIYKEEKKFEKEVSKEGKLTGNVDLEALKLKHQKNMLDQNEKANTNDSSALPNPNILKEDTLEVSSSVNSKIDTSIHKKVDKKFDKWKFEKDKLEATKQVVVYNLDNLSDSKKEKTVNDFNKKIESLNKKAEKLKIPSEFYLSYIAIEDVKNADQSIQIEHEVEAPLSKKEAKLQAKQEKLNAKKAVKEAKEAKKQMLKELDEDTSIKMKDIKQEDTEIEHEVEDVVEEKVTNIEDLNIDFDSLEEGMDQVEEKEIEPLEQKLSEESSDNERDFDDQEINLESNEENSIDDIDSTEEQEDYIILTKSQAKKAAKQAKKAAKQAAKQEKFNAKFSKNEDKKLSKEDDKSIKEEITKSSPIEKVTNAFNDDEIASEAANESILKGFELPNNNVDSQYKDKSQYINDLRDLMAYAINVDVNSLTPITEDANVNSKDIYTDKKVKEKNLLNIALEKTENDRIAKLSNERIQSNLPYAFRDQSIEDDNKEIDTNMSDEQFAQDFESKVPFGHFNTETSSEQDLKFVVSNSNDTNKEDVAKRDAIYKGILLTSINEDTSNFPKIDDISNADVNTIYSDKNFMDVDLTKKAYEDAQKKYNSPKKDHIMDFAFAPTQEIEQNETKEALNKVNDEIYKGIKLDSVNDDISKVPSVEQLPNADTDTIYSDKHIMDEDLTKQVYASKQEEYNNPKIDYIKNLAFNSKPEFTQDILKDDVHKGMDINSINEDVNTIKQVEQSFNADTDTIYSDKNIMDEDLTKQVYTEKQEEYNNPKNDYIKNLAFNSKPEFTQDILKDDVHKGMDINSINEDVNTIKQVEQSFNADTDTIYSDKNIMDEDLTKQVYTEKQEEYNNPKNDYIKNLAFNSKPEFTQDILKDDVHKGMDINSINEDVNTIKQVEQSSNADVDTIYSDKHIMDEDLTKQELDKELSKFLDNGASSAPIPSFETYNDIIQPDIKAQIITDEINRNTKNVSVVASLPKASLIQQSISQAVSIKPTKNVMDNSMILELEKRMDRLESAISSLDNKNVIDALKEQFTIITSQLDKITSKVNAQKVEENSKTIIDSLTKRHVYNQK</sequence>
<name>A0A1B3SM86_9MOLU</name>
<dbReference type="EMBL" id="CP017015">
    <property type="protein sequence ID" value="AOG61044.1"/>
    <property type="molecule type" value="Genomic_DNA"/>
</dbReference>
<gene>
    <name evidence="3" type="ORF">SHELI_v1c10970</name>
</gene>
<evidence type="ECO:0008006" key="5">
    <source>
        <dbReference type="Google" id="ProtNLM"/>
    </source>
</evidence>
<feature type="transmembrane region" description="Helical" evidence="2">
    <location>
        <begin position="123"/>
        <end position="151"/>
    </location>
</feature>
<evidence type="ECO:0000256" key="2">
    <source>
        <dbReference type="SAM" id="Phobius"/>
    </source>
</evidence>
<keyword evidence="2" id="KW-0812">Transmembrane</keyword>
<feature type="compositionally biased region" description="Basic and acidic residues" evidence="1">
    <location>
        <begin position="495"/>
        <end position="523"/>
    </location>
</feature>
<feature type="compositionally biased region" description="Basic and acidic residues" evidence="1">
    <location>
        <begin position="422"/>
        <end position="442"/>
    </location>
</feature>
<proteinExistence type="predicted"/>
<protein>
    <recommendedName>
        <fullName evidence="5">Transmembrane protein</fullName>
    </recommendedName>
</protein>
<dbReference type="STRING" id="216938.SHELI_v1c10970"/>
<reference evidence="3 4" key="1">
    <citation type="submission" date="2016-08" db="EMBL/GenBank/DDBJ databases">
        <title>Complete genome sequence of Spiroplasma helicoides TABS-2 (DSM 22551).</title>
        <authorList>
            <person name="Shen W.-Y."/>
            <person name="Lo W.-S."/>
            <person name="Lai Y.-C."/>
            <person name="Kuo C.-H."/>
        </authorList>
    </citation>
    <scope>NUCLEOTIDE SEQUENCE [LARGE SCALE GENOMIC DNA]</scope>
    <source>
        <strain evidence="3 4">TABS-2</strain>
    </source>
</reference>
<feature type="region of interest" description="Disordered" evidence="1">
    <location>
        <begin position="408"/>
        <end position="467"/>
    </location>
</feature>
<keyword evidence="2" id="KW-0472">Membrane</keyword>
<dbReference type="OrthoDB" id="387189at2"/>
<evidence type="ECO:0000256" key="1">
    <source>
        <dbReference type="SAM" id="MobiDB-lite"/>
    </source>
</evidence>
<feature type="compositionally biased region" description="Acidic residues" evidence="1">
    <location>
        <begin position="443"/>
        <end position="467"/>
    </location>
</feature>
<evidence type="ECO:0000313" key="4">
    <source>
        <dbReference type="Proteomes" id="UP000094378"/>
    </source>
</evidence>
<feature type="compositionally biased region" description="Acidic residues" evidence="1">
    <location>
        <begin position="408"/>
        <end position="421"/>
    </location>
</feature>
<keyword evidence="4" id="KW-1185">Reference proteome</keyword>
<dbReference type="PATRIC" id="fig|216938.3.peg.1116"/>